<reference evidence="13 14" key="1">
    <citation type="submission" date="2018-06" db="EMBL/GenBank/DDBJ databases">
        <authorList>
            <person name="Liu Z.-W."/>
        </authorList>
    </citation>
    <scope>NUCLEOTIDE SEQUENCE [LARGE SCALE GENOMIC DNA]</scope>
    <source>
        <strain evidence="13 14">2b14</strain>
    </source>
</reference>
<evidence type="ECO:0000256" key="9">
    <source>
        <dbReference type="ARBA" id="ARBA00023136"/>
    </source>
</evidence>
<keyword evidence="8" id="KW-0406">Ion transport</keyword>
<evidence type="ECO:0000256" key="12">
    <source>
        <dbReference type="SAM" id="Phobius"/>
    </source>
</evidence>
<dbReference type="GO" id="GO:0015087">
    <property type="term" value="F:cobalt ion transmembrane transporter activity"/>
    <property type="evidence" value="ECO:0007669"/>
    <property type="project" value="TreeGrafter"/>
</dbReference>
<dbReference type="OrthoDB" id="9803416at2"/>
<evidence type="ECO:0000256" key="6">
    <source>
        <dbReference type="ARBA" id="ARBA00022842"/>
    </source>
</evidence>
<dbReference type="SUPFAM" id="SSF143865">
    <property type="entry name" value="CorA soluble domain-like"/>
    <property type="match status" value="1"/>
</dbReference>
<dbReference type="InterPro" id="IPR045861">
    <property type="entry name" value="CorA_cytoplasmic_dom"/>
</dbReference>
<dbReference type="SUPFAM" id="SSF144083">
    <property type="entry name" value="Magnesium transport protein CorA, transmembrane region"/>
    <property type="match status" value="1"/>
</dbReference>
<evidence type="ECO:0000256" key="5">
    <source>
        <dbReference type="ARBA" id="ARBA00022692"/>
    </source>
</evidence>
<evidence type="ECO:0000256" key="8">
    <source>
        <dbReference type="ARBA" id="ARBA00023065"/>
    </source>
</evidence>
<dbReference type="GO" id="GO:0050897">
    <property type="term" value="F:cobalt ion binding"/>
    <property type="evidence" value="ECO:0007669"/>
    <property type="project" value="TreeGrafter"/>
</dbReference>
<dbReference type="AlphaFoldDB" id="A0A364RHT0"/>
<evidence type="ECO:0000256" key="3">
    <source>
        <dbReference type="ARBA" id="ARBA00022448"/>
    </source>
</evidence>
<dbReference type="InterPro" id="IPR045863">
    <property type="entry name" value="CorA_TM1_TM2"/>
</dbReference>
<keyword evidence="6" id="KW-0460">Magnesium</keyword>
<comment type="subcellular location">
    <subcellularLocation>
        <location evidence="1">Cell membrane</location>
        <topology evidence="1">Multi-pass membrane protein</topology>
    </subcellularLocation>
</comment>
<dbReference type="InterPro" id="IPR002523">
    <property type="entry name" value="MgTranspt_CorA/ZnTranspt_ZntB"/>
</dbReference>
<name>A0A364RHT0_9BACT</name>
<evidence type="ECO:0000256" key="2">
    <source>
        <dbReference type="ARBA" id="ARBA00009765"/>
    </source>
</evidence>
<dbReference type="FunFam" id="1.20.58.340:FF:000004">
    <property type="entry name" value="Magnesium transport protein CorA"/>
    <property type="match status" value="1"/>
</dbReference>
<dbReference type="Gene3D" id="1.20.58.340">
    <property type="entry name" value="Magnesium transport protein CorA, transmembrane region"/>
    <property type="match status" value="2"/>
</dbReference>
<reference evidence="13 14" key="2">
    <citation type="submission" date="2018-07" db="EMBL/GenBank/DDBJ databases">
        <title>Pontibacter sp. 2b14 genomic sequence and assembly.</title>
        <authorList>
            <person name="Du Z.-J."/>
        </authorList>
    </citation>
    <scope>NUCLEOTIDE SEQUENCE [LARGE SCALE GENOMIC DNA]</scope>
    <source>
        <strain evidence="13 14">2b14</strain>
    </source>
</reference>
<dbReference type="GO" id="GO:0015095">
    <property type="term" value="F:magnesium ion transmembrane transporter activity"/>
    <property type="evidence" value="ECO:0007669"/>
    <property type="project" value="TreeGrafter"/>
</dbReference>
<keyword evidence="3" id="KW-0813">Transport</keyword>
<dbReference type="PANTHER" id="PTHR46494">
    <property type="entry name" value="CORA FAMILY METAL ION TRANSPORTER (EUROFUNG)"/>
    <property type="match status" value="1"/>
</dbReference>
<feature type="transmembrane region" description="Helical" evidence="12">
    <location>
        <begin position="242"/>
        <end position="262"/>
    </location>
</feature>
<keyword evidence="4" id="KW-1003">Cell membrane</keyword>
<dbReference type="GO" id="GO:0005886">
    <property type="term" value="C:plasma membrane"/>
    <property type="evidence" value="ECO:0007669"/>
    <property type="project" value="UniProtKB-SubCell"/>
</dbReference>
<keyword evidence="5 12" id="KW-0812">Transmembrane</keyword>
<comment type="similarity">
    <text evidence="2">Belongs to the CorA metal ion transporter (MIT) (TC 1.A.35) family.</text>
</comment>
<protein>
    <submittedName>
        <fullName evidence="13">Magnesium transporter CorA</fullName>
    </submittedName>
</protein>
<keyword evidence="14" id="KW-1185">Reference proteome</keyword>
<accession>A0A364RHT0</accession>
<comment type="function">
    <text evidence="11">Mediates influx of magnesium ions. Alternates between open and closed states. Activated by low cytoplasmic Mg(2+) levels. Inactive when cytoplasmic Mg(2+) levels are high.</text>
</comment>
<dbReference type="Proteomes" id="UP000251692">
    <property type="component" value="Unassembled WGS sequence"/>
</dbReference>
<evidence type="ECO:0000256" key="7">
    <source>
        <dbReference type="ARBA" id="ARBA00022989"/>
    </source>
</evidence>
<evidence type="ECO:0000256" key="1">
    <source>
        <dbReference type="ARBA" id="ARBA00004651"/>
    </source>
</evidence>
<keyword evidence="9 12" id="KW-0472">Membrane</keyword>
<evidence type="ECO:0000256" key="11">
    <source>
        <dbReference type="ARBA" id="ARBA00045497"/>
    </source>
</evidence>
<keyword evidence="7 12" id="KW-1133">Transmembrane helix</keyword>
<dbReference type="GO" id="GO:0000287">
    <property type="term" value="F:magnesium ion binding"/>
    <property type="evidence" value="ECO:0007669"/>
    <property type="project" value="TreeGrafter"/>
</dbReference>
<dbReference type="Gene3D" id="3.30.460.20">
    <property type="entry name" value="CorA soluble domain-like"/>
    <property type="match status" value="1"/>
</dbReference>
<organism evidence="13 14">
    <name type="scientific">Pontibacter arcticus</name>
    <dbReference type="NCBI Taxonomy" id="2080288"/>
    <lineage>
        <taxon>Bacteria</taxon>
        <taxon>Pseudomonadati</taxon>
        <taxon>Bacteroidota</taxon>
        <taxon>Cytophagia</taxon>
        <taxon>Cytophagales</taxon>
        <taxon>Hymenobacteraceae</taxon>
        <taxon>Pontibacter</taxon>
    </lineage>
</organism>
<comment type="catalytic activity">
    <reaction evidence="10">
        <text>Mg(2+)(in) = Mg(2+)(out)</text>
        <dbReference type="Rhea" id="RHEA:29827"/>
        <dbReference type="ChEBI" id="CHEBI:18420"/>
    </reaction>
</comment>
<dbReference type="EMBL" id="QMDV01000001">
    <property type="protein sequence ID" value="RAU83843.1"/>
    <property type="molecule type" value="Genomic_DNA"/>
</dbReference>
<evidence type="ECO:0000313" key="13">
    <source>
        <dbReference type="EMBL" id="RAU83843.1"/>
    </source>
</evidence>
<feature type="transmembrane region" description="Helical" evidence="12">
    <location>
        <begin position="274"/>
        <end position="294"/>
    </location>
</feature>
<dbReference type="CDD" id="cd12832">
    <property type="entry name" value="TmCorA-like_u3"/>
    <property type="match status" value="1"/>
</dbReference>
<dbReference type="RefSeq" id="WP_112303880.1">
    <property type="nucleotide sequence ID" value="NZ_QMDV01000001.1"/>
</dbReference>
<dbReference type="Pfam" id="PF01544">
    <property type="entry name" value="CorA"/>
    <property type="match status" value="1"/>
</dbReference>
<gene>
    <name evidence="13" type="ORF">DP923_01900</name>
</gene>
<evidence type="ECO:0000256" key="4">
    <source>
        <dbReference type="ARBA" id="ARBA00022475"/>
    </source>
</evidence>
<sequence>MKRIIKAADTTDWEWIDLLNPSKEELQEVAAKYGLHPASVIDSLQPEHLPKYEEIGNDVFMIVRIYDPTAHEEADTIQELTNKLAIFFSDKYIITIHRHELAFIDEVNEKYVQANLGRNSSGLLIKLLKAAFKTFEPPTRFLAEELDNYEAEIFLTSRMPALTKGLYHLKRKASVCKRLFRLSEVILSNLQLNSTLAPEVQDLKDLYVHLETLFDEINESTNNLINIYLSLSSQKTNEVMRVLTIFSAFFLPLTFIAGVYGMNFEFMPELDERIGYPAVMGLMAIVTVCIYLWFKKKHWL</sequence>
<dbReference type="PANTHER" id="PTHR46494:SF1">
    <property type="entry name" value="CORA FAMILY METAL ION TRANSPORTER (EUROFUNG)"/>
    <property type="match status" value="1"/>
</dbReference>
<proteinExistence type="inferred from homology"/>
<evidence type="ECO:0000256" key="10">
    <source>
        <dbReference type="ARBA" id="ARBA00034269"/>
    </source>
</evidence>
<comment type="caution">
    <text evidence="13">The sequence shown here is derived from an EMBL/GenBank/DDBJ whole genome shotgun (WGS) entry which is preliminary data.</text>
</comment>
<evidence type="ECO:0000313" key="14">
    <source>
        <dbReference type="Proteomes" id="UP000251692"/>
    </source>
</evidence>